<dbReference type="Proteomes" id="UP000001542">
    <property type="component" value="Unassembled WGS sequence"/>
</dbReference>
<evidence type="ECO:0000313" key="2">
    <source>
        <dbReference type="EMBL" id="EAY14478.1"/>
    </source>
</evidence>
<dbReference type="VEuPathDB" id="TrichDB:TVAG_426720"/>
<dbReference type="AlphaFoldDB" id="A2DYT8"/>
<organism evidence="2 3">
    <name type="scientific">Trichomonas vaginalis (strain ATCC PRA-98 / G3)</name>
    <dbReference type="NCBI Taxonomy" id="412133"/>
    <lineage>
        <taxon>Eukaryota</taxon>
        <taxon>Metamonada</taxon>
        <taxon>Parabasalia</taxon>
        <taxon>Trichomonadida</taxon>
        <taxon>Trichomonadidae</taxon>
        <taxon>Trichomonas</taxon>
    </lineage>
</organism>
<gene>
    <name evidence="2" type="ORF">TVAG_426720</name>
</gene>
<dbReference type="RefSeq" id="XP_001326701.1">
    <property type="nucleotide sequence ID" value="XM_001326666.1"/>
</dbReference>
<evidence type="ECO:0000313" key="3">
    <source>
        <dbReference type="Proteomes" id="UP000001542"/>
    </source>
</evidence>
<accession>A2DYT8</accession>
<feature type="coiled-coil region" evidence="1">
    <location>
        <begin position="61"/>
        <end position="106"/>
    </location>
</feature>
<dbReference type="InParanoid" id="A2DYT8"/>
<feature type="coiled-coil region" evidence="1">
    <location>
        <begin position="308"/>
        <end position="346"/>
    </location>
</feature>
<evidence type="ECO:0000256" key="1">
    <source>
        <dbReference type="SAM" id="Coils"/>
    </source>
</evidence>
<name>A2DYT8_TRIV3</name>
<sequence>MASKSSNIRSIQEFIHTKSIEIANSPFISSNKGEELSASEIAQMLEKTFNDFLISPEEAEITKLEKKSQKLKQTIQTRENEIVKMKQKFRQEYRDVTNETGNLQAEFQSIQESLKTFDLHIDKRVEQQKDQRRKKEFQMEQMLNLLDESQAMEKSISSSMQELKDFIQYFHQGHDKMISQANKIWNSKLKSVIGKFKVNKDAMMNAIQNNLQTRIIAEKATQNNLKSIASSVIESFQNVDPNNKIDINPEIFEAHTSDMILYLDSALRKVEINARQKIFDQLHDVFPDFVANDKDPESALSVFIDTSVQKKEEEYNKLLMHRQEKENQLNEQLQKALEKIKALQESVSSFGGDDNIEDINVDGWETNRKILDEKIDKLKQFKSESSSMHSELIDSPYH</sequence>
<keyword evidence="1" id="KW-0175">Coiled coil</keyword>
<proteinExistence type="predicted"/>
<reference evidence="2" key="1">
    <citation type="submission" date="2006-10" db="EMBL/GenBank/DDBJ databases">
        <authorList>
            <person name="Amadeo P."/>
            <person name="Zhao Q."/>
            <person name="Wortman J."/>
            <person name="Fraser-Liggett C."/>
            <person name="Carlton J."/>
        </authorList>
    </citation>
    <scope>NUCLEOTIDE SEQUENCE</scope>
    <source>
        <strain evidence="2">G3</strain>
    </source>
</reference>
<reference evidence="2" key="2">
    <citation type="journal article" date="2007" name="Science">
        <title>Draft genome sequence of the sexually transmitted pathogen Trichomonas vaginalis.</title>
        <authorList>
            <person name="Carlton J.M."/>
            <person name="Hirt R.P."/>
            <person name="Silva J.C."/>
            <person name="Delcher A.L."/>
            <person name="Schatz M."/>
            <person name="Zhao Q."/>
            <person name="Wortman J.R."/>
            <person name="Bidwell S.L."/>
            <person name="Alsmark U.C.M."/>
            <person name="Besteiro S."/>
            <person name="Sicheritz-Ponten T."/>
            <person name="Noel C.J."/>
            <person name="Dacks J.B."/>
            <person name="Foster P.G."/>
            <person name="Simillion C."/>
            <person name="Van de Peer Y."/>
            <person name="Miranda-Saavedra D."/>
            <person name="Barton G.J."/>
            <person name="Westrop G.D."/>
            <person name="Mueller S."/>
            <person name="Dessi D."/>
            <person name="Fiori P.L."/>
            <person name="Ren Q."/>
            <person name="Paulsen I."/>
            <person name="Zhang H."/>
            <person name="Bastida-Corcuera F.D."/>
            <person name="Simoes-Barbosa A."/>
            <person name="Brown M.T."/>
            <person name="Hayes R.D."/>
            <person name="Mukherjee M."/>
            <person name="Okumura C.Y."/>
            <person name="Schneider R."/>
            <person name="Smith A.J."/>
            <person name="Vanacova S."/>
            <person name="Villalvazo M."/>
            <person name="Haas B.J."/>
            <person name="Pertea M."/>
            <person name="Feldblyum T.V."/>
            <person name="Utterback T.R."/>
            <person name="Shu C.L."/>
            <person name="Osoegawa K."/>
            <person name="de Jong P.J."/>
            <person name="Hrdy I."/>
            <person name="Horvathova L."/>
            <person name="Zubacova Z."/>
            <person name="Dolezal P."/>
            <person name="Malik S.B."/>
            <person name="Logsdon J.M. Jr."/>
            <person name="Henze K."/>
            <person name="Gupta A."/>
            <person name="Wang C.C."/>
            <person name="Dunne R.L."/>
            <person name="Upcroft J.A."/>
            <person name="Upcroft P."/>
            <person name="White O."/>
            <person name="Salzberg S.L."/>
            <person name="Tang P."/>
            <person name="Chiu C.-H."/>
            <person name="Lee Y.-S."/>
            <person name="Embley T.M."/>
            <person name="Coombs G.H."/>
            <person name="Mottram J.C."/>
            <person name="Tachezy J."/>
            <person name="Fraser-Liggett C.M."/>
            <person name="Johnson P.J."/>
        </authorList>
    </citation>
    <scope>NUCLEOTIDE SEQUENCE [LARGE SCALE GENOMIC DNA]</scope>
    <source>
        <strain evidence="2">G3</strain>
    </source>
</reference>
<keyword evidence="3" id="KW-1185">Reference proteome</keyword>
<dbReference type="KEGG" id="tva:4772466"/>
<protein>
    <submittedName>
        <fullName evidence="2">Uncharacterized protein</fullName>
    </submittedName>
</protein>
<dbReference type="SMR" id="A2DYT8"/>
<dbReference type="EMBL" id="DS113270">
    <property type="protein sequence ID" value="EAY14478.1"/>
    <property type="molecule type" value="Genomic_DNA"/>
</dbReference>
<dbReference type="VEuPathDB" id="TrichDB:TVAGG3_0538620"/>